<sequence length="251" mass="25941">MIDRFTDRRVIITGAGSGIGAATVARLLDEGATVAAFDISAAGLKATAAAADEAGTAKRLTTGVLDISREDDVIAKVDAAVADLGGLDVLVNVAGMQTCSHTHETTLEDWNRTLAVNLTGTFLMTRQALPALLQSGRGVVINFTSTSATYAHPYMAAYAASSSWAAATPPVVRPWPPGCSPVPSAPAYRSGSILLCLSWSPTAPGSPVPSSTTTARRSRSRPDAAWSWLPVASITRWTCDGSSSPSLSAPI</sequence>
<dbReference type="GO" id="GO:0032259">
    <property type="term" value="P:methylation"/>
    <property type="evidence" value="ECO:0007669"/>
    <property type="project" value="UniProtKB-KW"/>
</dbReference>
<organism evidence="3 4">
    <name type="scientific">Mycolicibacterium fluoranthenivorans</name>
    <dbReference type="NCBI Taxonomy" id="258505"/>
    <lineage>
        <taxon>Bacteria</taxon>
        <taxon>Bacillati</taxon>
        <taxon>Actinomycetota</taxon>
        <taxon>Actinomycetes</taxon>
        <taxon>Mycobacteriales</taxon>
        <taxon>Mycobacteriaceae</taxon>
        <taxon>Mycolicibacterium</taxon>
    </lineage>
</organism>
<proteinExistence type="inferred from homology"/>
<accession>A0A7X5U1M4</accession>
<reference evidence="3 4" key="1">
    <citation type="submission" date="2020-03" db="EMBL/GenBank/DDBJ databases">
        <title>Sequencing the genomes of 1000 actinobacteria strains.</title>
        <authorList>
            <person name="Klenk H.-P."/>
        </authorList>
    </citation>
    <scope>NUCLEOTIDE SEQUENCE [LARGE SCALE GENOMIC DNA]</scope>
    <source>
        <strain evidence="3 4">DSM 44556</strain>
    </source>
</reference>
<keyword evidence="4" id="KW-1185">Reference proteome</keyword>
<dbReference type="AlphaFoldDB" id="A0A7X5U1M4"/>
<evidence type="ECO:0000313" key="4">
    <source>
        <dbReference type="Proteomes" id="UP000547444"/>
    </source>
</evidence>
<dbReference type="InterPro" id="IPR002347">
    <property type="entry name" value="SDR_fam"/>
</dbReference>
<dbReference type="GO" id="GO:0008667">
    <property type="term" value="F:2,3-dihydro-2,3-dihydroxybenzoate dehydrogenase activity"/>
    <property type="evidence" value="ECO:0007669"/>
    <property type="project" value="InterPro"/>
</dbReference>
<evidence type="ECO:0000256" key="2">
    <source>
        <dbReference type="ARBA" id="ARBA00023002"/>
    </source>
</evidence>
<gene>
    <name evidence="3" type="ORF">FHU31_003716</name>
</gene>
<comment type="caution">
    <text evidence="3">The sequence shown here is derived from an EMBL/GenBank/DDBJ whole genome shotgun (WGS) entry which is preliminary data.</text>
</comment>
<dbReference type="PANTHER" id="PTHR24321:SF8">
    <property type="entry name" value="ESTRADIOL 17-BETA-DEHYDROGENASE 8-RELATED"/>
    <property type="match status" value="1"/>
</dbReference>
<evidence type="ECO:0000256" key="1">
    <source>
        <dbReference type="ARBA" id="ARBA00006484"/>
    </source>
</evidence>
<keyword evidence="3" id="KW-0808">Transferase</keyword>
<keyword evidence="3" id="KW-0489">Methyltransferase</keyword>
<dbReference type="Gene3D" id="3.40.50.720">
    <property type="entry name" value="NAD(P)-binding Rossmann-like Domain"/>
    <property type="match status" value="1"/>
</dbReference>
<keyword evidence="2" id="KW-0560">Oxidoreductase</keyword>
<dbReference type="InterPro" id="IPR036291">
    <property type="entry name" value="NAD(P)-bd_dom_sf"/>
</dbReference>
<dbReference type="PRINTS" id="PR01397">
    <property type="entry name" value="DHBDHDRGNASE"/>
</dbReference>
<dbReference type="GO" id="GO:0019290">
    <property type="term" value="P:siderophore biosynthetic process"/>
    <property type="evidence" value="ECO:0007669"/>
    <property type="project" value="InterPro"/>
</dbReference>
<name>A0A7X5U1M4_9MYCO</name>
<dbReference type="CDD" id="cd05233">
    <property type="entry name" value="SDR_c"/>
    <property type="match status" value="1"/>
</dbReference>
<evidence type="ECO:0000313" key="3">
    <source>
        <dbReference type="EMBL" id="NIH96726.1"/>
    </source>
</evidence>
<protein>
    <submittedName>
        <fullName evidence="3">SAM-dependent methyltransferase</fullName>
    </submittedName>
</protein>
<comment type="similarity">
    <text evidence="1">Belongs to the short-chain dehydrogenases/reductases (SDR) family.</text>
</comment>
<dbReference type="Pfam" id="PF00106">
    <property type="entry name" value="adh_short"/>
    <property type="match status" value="1"/>
</dbReference>
<dbReference type="GO" id="GO:0008168">
    <property type="term" value="F:methyltransferase activity"/>
    <property type="evidence" value="ECO:0007669"/>
    <property type="project" value="UniProtKB-KW"/>
</dbReference>
<dbReference type="EMBL" id="JAANOW010000002">
    <property type="protein sequence ID" value="NIH96726.1"/>
    <property type="molecule type" value="Genomic_DNA"/>
</dbReference>
<dbReference type="Proteomes" id="UP000547444">
    <property type="component" value="Unassembled WGS sequence"/>
</dbReference>
<dbReference type="InterPro" id="IPR003560">
    <property type="entry name" value="DHB_DH"/>
</dbReference>
<dbReference type="PANTHER" id="PTHR24321">
    <property type="entry name" value="DEHYDROGENASES, SHORT CHAIN"/>
    <property type="match status" value="1"/>
</dbReference>
<dbReference type="SUPFAM" id="SSF51735">
    <property type="entry name" value="NAD(P)-binding Rossmann-fold domains"/>
    <property type="match status" value="1"/>
</dbReference>